<dbReference type="InterPro" id="IPR030678">
    <property type="entry name" value="Peptide/Ni-bd"/>
</dbReference>
<evidence type="ECO:0000256" key="2">
    <source>
        <dbReference type="ARBA" id="ARBA00022448"/>
    </source>
</evidence>
<evidence type="ECO:0000256" key="3">
    <source>
        <dbReference type="ARBA" id="ARBA00022729"/>
    </source>
</evidence>
<dbReference type="AlphaFoldDB" id="A0A268NV32"/>
<proteinExistence type="inferred from homology"/>
<dbReference type="Gene3D" id="3.90.76.10">
    <property type="entry name" value="Dipeptide-binding Protein, Domain 1"/>
    <property type="match status" value="1"/>
</dbReference>
<dbReference type="GO" id="GO:0043190">
    <property type="term" value="C:ATP-binding cassette (ABC) transporter complex"/>
    <property type="evidence" value="ECO:0007669"/>
    <property type="project" value="InterPro"/>
</dbReference>
<dbReference type="PANTHER" id="PTHR30290:SF9">
    <property type="entry name" value="OLIGOPEPTIDE-BINDING PROTEIN APPA"/>
    <property type="match status" value="1"/>
</dbReference>
<comment type="caution">
    <text evidence="5">The sequence shown here is derived from an EMBL/GenBank/DDBJ whole genome shotgun (WGS) entry which is preliminary data.</text>
</comment>
<feature type="domain" description="Solute-binding protein family 5" evidence="4">
    <location>
        <begin position="97"/>
        <end position="459"/>
    </location>
</feature>
<reference evidence="5 6" key="1">
    <citation type="submission" date="2017-07" db="EMBL/GenBank/DDBJ databases">
        <title>Isolation and whole genome analysis of endospore-forming bacteria from heroin.</title>
        <authorList>
            <person name="Kalinowski J."/>
            <person name="Ahrens B."/>
            <person name="Al-Dilaimi A."/>
            <person name="Winkler A."/>
            <person name="Wibberg D."/>
            <person name="Schleenbecker U."/>
            <person name="Ruckert C."/>
            <person name="Wolfel R."/>
            <person name="Grass G."/>
        </authorList>
    </citation>
    <scope>NUCLEOTIDE SEQUENCE [LARGE SCALE GENOMIC DNA]</scope>
    <source>
        <strain evidence="5 6">7539</strain>
    </source>
</reference>
<accession>A0A268NV32</accession>
<protein>
    <recommendedName>
        <fullName evidence="4">Solute-binding protein family 5 domain-containing protein</fullName>
    </recommendedName>
</protein>
<evidence type="ECO:0000259" key="4">
    <source>
        <dbReference type="Pfam" id="PF00496"/>
    </source>
</evidence>
<keyword evidence="2" id="KW-0813">Transport</keyword>
<dbReference type="PANTHER" id="PTHR30290">
    <property type="entry name" value="PERIPLASMIC BINDING COMPONENT OF ABC TRANSPORTER"/>
    <property type="match status" value="1"/>
</dbReference>
<organism evidence="5 6">
    <name type="scientific">Shouchella clausii</name>
    <name type="common">Alkalihalobacillus clausii</name>
    <dbReference type="NCBI Taxonomy" id="79880"/>
    <lineage>
        <taxon>Bacteria</taxon>
        <taxon>Bacillati</taxon>
        <taxon>Bacillota</taxon>
        <taxon>Bacilli</taxon>
        <taxon>Bacillales</taxon>
        <taxon>Bacillaceae</taxon>
        <taxon>Shouchella</taxon>
    </lineage>
</organism>
<dbReference type="CDD" id="cd08499">
    <property type="entry name" value="PBP2_Ylib_like"/>
    <property type="match status" value="1"/>
</dbReference>
<comment type="similarity">
    <text evidence="1">Belongs to the bacterial solute-binding protein 5 family.</text>
</comment>
<evidence type="ECO:0000256" key="1">
    <source>
        <dbReference type="ARBA" id="ARBA00005695"/>
    </source>
</evidence>
<dbReference type="InterPro" id="IPR039424">
    <property type="entry name" value="SBP_5"/>
</dbReference>
<dbReference type="SUPFAM" id="SSF53850">
    <property type="entry name" value="Periplasmic binding protein-like II"/>
    <property type="match status" value="1"/>
</dbReference>
<gene>
    <name evidence="5" type="ORF">CHH72_18810</name>
</gene>
<dbReference type="Gene3D" id="3.40.190.10">
    <property type="entry name" value="Periplasmic binding protein-like II"/>
    <property type="match status" value="1"/>
</dbReference>
<name>A0A268NV32_SHOCL</name>
<dbReference type="Proteomes" id="UP000216207">
    <property type="component" value="Unassembled WGS sequence"/>
</dbReference>
<dbReference type="GO" id="GO:1904680">
    <property type="term" value="F:peptide transmembrane transporter activity"/>
    <property type="evidence" value="ECO:0007669"/>
    <property type="project" value="TreeGrafter"/>
</dbReference>
<dbReference type="EMBL" id="NPCC01000035">
    <property type="protein sequence ID" value="PAE87362.1"/>
    <property type="molecule type" value="Genomic_DNA"/>
</dbReference>
<dbReference type="PIRSF" id="PIRSF002741">
    <property type="entry name" value="MppA"/>
    <property type="match status" value="1"/>
</dbReference>
<dbReference type="GO" id="GO:0042597">
    <property type="term" value="C:periplasmic space"/>
    <property type="evidence" value="ECO:0007669"/>
    <property type="project" value="UniProtKB-ARBA"/>
</dbReference>
<sequence length="543" mass="59740">MYIKHSFFIGLQHFYKRRQLMPHITKLAIATSIATVLALGACTNDASQSPSEENRFIEYGIATDIRPLDPHTQNIVINWRVGANIYDRLIEQDENLELQPSLATDWEMLDELTWEFSLREDVVFHDGNVFDAEAVKANFERNLSDETTSPTAYLFQAVEEVEVIDPSTVRFHLNAPFASLPAHLSHHGASIISPEVIAEDNEAVANGEAPGSVVSEKPIGTGPFQFESWTPDEELVLTANDDYRGGAPQVAGVRFTIIPDAATRLANLQSGNSDIIDAVSPSSMPEIEGDPDINVIEVESTYVNFLAFNTNEAPFDDVRIRQAFAKAIDKNEIFDGIVNGYGSIANSPLSPFDFGFTEIDGLSFDPDEAKALLAEAGYGEGDLDVTLTVSTEGDQVNIATYIQHALAEIGVNVEIEQIEFATFVEYTGEGKTQMFLLGRSSPTGDGYNGFFTILHSNKQTSNQLRYPYANQDLDQLIDATLATEDEAERSAYFKEAQQLVAEAVPFHFLYYPSTLTGVSNELEGVNVIPTGVVFLKDAAFTND</sequence>
<evidence type="ECO:0000313" key="5">
    <source>
        <dbReference type="EMBL" id="PAE87362.1"/>
    </source>
</evidence>
<evidence type="ECO:0000313" key="6">
    <source>
        <dbReference type="Proteomes" id="UP000216207"/>
    </source>
</evidence>
<dbReference type="Gene3D" id="3.10.105.10">
    <property type="entry name" value="Dipeptide-binding Protein, Domain 3"/>
    <property type="match status" value="1"/>
</dbReference>
<dbReference type="GO" id="GO:0015833">
    <property type="term" value="P:peptide transport"/>
    <property type="evidence" value="ECO:0007669"/>
    <property type="project" value="TreeGrafter"/>
</dbReference>
<keyword evidence="3" id="KW-0732">Signal</keyword>
<dbReference type="Pfam" id="PF00496">
    <property type="entry name" value="SBP_bac_5"/>
    <property type="match status" value="1"/>
</dbReference>
<dbReference type="InterPro" id="IPR000914">
    <property type="entry name" value="SBP_5_dom"/>
</dbReference>